<proteinExistence type="predicted"/>
<dbReference type="PANTHER" id="PTHR45527">
    <property type="entry name" value="NONRIBOSOMAL PEPTIDE SYNTHETASE"/>
    <property type="match status" value="1"/>
</dbReference>
<name>A0ABU7SML8_9ACTN</name>
<dbReference type="SUPFAM" id="SSF52777">
    <property type="entry name" value="CoA-dependent acyltransferases"/>
    <property type="match status" value="2"/>
</dbReference>
<dbReference type="Proteomes" id="UP001339911">
    <property type="component" value="Unassembled WGS sequence"/>
</dbReference>
<dbReference type="InterPro" id="IPR001242">
    <property type="entry name" value="Condensation_dom"/>
</dbReference>
<feature type="domain" description="Condensation" evidence="2">
    <location>
        <begin position="71"/>
        <end position="346"/>
    </location>
</feature>
<keyword evidence="4" id="KW-1185">Reference proteome</keyword>
<organism evidence="3 4">
    <name type="scientific">Plantactinospora veratri</name>
    <dbReference type="NCBI Taxonomy" id="1436122"/>
    <lineage>
        <taxon>Bacteria</taxon>
        <taxon>Bacillati</taxon>
        <taxon>Actinomycetota</taxon>
        <taxon>Actinomycetes</taxon>
        <taxon>Micromonosporales</taxon>
        <taxon>Micromonosporaceae</taxon>
        <taxon>Plantactinospora</taxon>
    </lineage>
</organism>
<comment type="caution">
    <text evidence="3">The sequence shown here is derived from an EMBL/GenBank/DDBJ whole genome shotgun (WGS) entry which is preliminary data.</text>
</comment>
<dbReference type="Gene3D" id="3.30.559.30">
    <property type="entry name" value="Nonribosomal peptide synthetase, condensation domain"/>
    <property type="match status" value="1"/>
</dbReference>
<feature type="region of interest" description="Disordered" evidence="1">
    <location>
        <begin position="382"/>
        <end position="425"/>
    </location>
</feature>
<protein>
    <submittedName>
        <fullName evidence="3">Condensation domain-containing protein</fullName>
    </submittedName>
</protein>
<evidence type="ECO:0000259" key="2">
    <source>
        <dbReference type="Pfam" id="PF00668"/>
    </source>
</evidence>
<evidence type="ECO:0000313" key="3">
    <source>
        <dbReference type="EMBL" id="MEE6310802.1"/>
    </source>
</evidence>
<feature type="compositionally biased region" description="Low complexity" evidence="1">
    <location>
        <begin position="387"/>
        <end position="425"/>
    </location>
</feature>
<accession>A0ABU7SML8</accession>
<dbReference type="PANTHER" id="PTHR45527:SF1">
    <property type="entry name" value="FATTY ACID SYNTHASE"/>
    <property type="match status" value="1"/>
</dbReference>
<evidence type="ECO:0000256" key="1">
    <source>
        <dbReference type="SAM" id="MobiDB-lite"/>
    </source>
</evidence>
<dbReference type="EMBL" id="JAZGQL010000028">
    <property type="protein sequence ID" value="MEE6310802.1"/>
    <property type="molecule type" value="Genomic_DNA"/>
</dbReference>
<dbReference type="InterPro" id="IPR023213">
    <property type="entry name" value="CAT-like_dom_sf"/>
</dbReference>
<sequence length="619" mass="66851">MGIKPIDLFPPPVVGPRTSTVELVRVERRYAKVVGGRGGDGPLTLGHLGMLKWITQEKPYGRWAAAPLEVPPGAGVDDVVAALGVLVARHEGLRTLFPGQGGQVQRVLAHCELPVDVYEHAEADRPALVEELFHRLRDAEFDLAEELPLRAAVAVRDGLLTAAAVVYSHVVVDLMSAELLGREFTALAADPAGRHPGLPAHQPLDQAAYERSPAGRRRLDTALAYWERHLRRLPQCTWAAPRSTAPPGGAVSGWLWSRAGALALPNITARVGASESMAVLTAICAVLARRTGHRSFPLPTLASNRIERRLREYIGPLAADSLVPIDVDADSYDEQLRRVGGAVLRAGRQALVDDVARVRMIDRIHHDRGNWYGRDTTFNDASTFNDTEAATDPTEAPAAPAGADSTGAAPTVADPAGAGPTAAGDARQALGESRIWWQDWPPISPLLAFRLMQKRGELVLGIISHDRNRIPAEEIDRLLRGVERVLVAAADGDFPMSRIGELSGVEPMERGDGWRLVDSSWVELAEAQRLLDEALDAPVRRVFAVPDGDGYRLVAYLVGGSARTPREAHAACVAAMPGRRTAMTPQRYVICAEPPADPADPAAWARQRVLADGDGRMDR</sequence>
<dbReference type="Pfam" id="PF00668">
    <property type="entry name" value="Condensation"/>
    <property type="match status" value="1"/>
</dbReference>
<dbReference type="RefSeq" id="WP_331210825.1">
    <property type="nucleotide sequence ID" value="NZ_JAZGQL010000028.1"/>
</dbReference>
<reference evidence="3 4" key="1">
    <citation type="submission" date="2024-01" db="EMBL/GenBank/DDBJ databases">
        <title>Genome insights into Plantactinospora veratri sp. nov.</title>
        <authorList>
            <person name="Wang L."/>
        </authorList>
    </citation>
    <scope>NUCLEOTIDE SEQUENCE [LARGE SCALE GENOMIC DNA]</scope>
    <source>
        <strain evidence="3 4">NEAU-FHS4</strain>
    </source>
</reference>
<evidence type="ECO:0000313" key="4">
    <source>
        <dbReference type="Proteomes" id="UP001339911"/>
    </source>
</evidence>
<dbReference type="Gene3D" id="3.30.559.10">
    <property type="entry name" value="Chloramphenicol acetyltransferase-like domain"/>
    <property type="match status" value="1"/>
</dbReference>
<gene>
    <name evidence="3" type="ORF">V1634_28570</name>
</gene>